<feature type="domain" description="HTH cro/C1-type" evidence="3">
    <location>
        <begin position="28"/>
        <end position="82"/>
    </location>
</feature>
<evidence type="ECO:0000259" key="3">
    <source>
        <dbReference type="PROSITE" id="PS50943"/>
    </source>
</evidence>
<dbReference type="InterPro" id="IPR001387">
    <property type="entry name" value="Cro/C1-type_HTH"/>
</dbReference>
<dbReference type="SMART" id="SM00530">
    <property type="entry name" value="HTH_XRE"/>
    <property type="match status" value="1"/>
</dbReference>
<gene>
    <name evidence="4" type="ordered locus">Msil_3140</name>
</gene>
<keyword evidence="5" id="KW-1185">Reference proteome</keyword>
<dbReference type="KEGG" id="msl:Msil_3140"/>
<dbReference type="STRING" id="395965.Msil_3140"/>
<dbReference type="CDD" id="cd00093">
    <property type="entry name" value="HTH_XRE"/>
    <property type="match status" value="1"/>
</dbReference>
<name>B8EMC1_METSB</name>
<dbReference type="eggNOG" id="COG1476">
    <property type="taxonomic scope" value="Bacteria"/>
</dbReference>
<dbReference type="SUPFAM" id="SSF47413">
    <property type="entry name" value="lambda repressor-like DNA-binding domains"/>
    <property type="match status" value="1"/>
</dbReference>
<sequence length="206" mass="22266">MKVKRRSAADARAPSPPTDFGLSISERLRLLMQRKGRSIEALAAASGLARNKLDAVAAGEAAPTINLVWKIANALGVPFGSLVAARKRGGNIVLRKATEKVYFSNDGRLTSRPLLPHDCKRLVEFYEMTIAPDYVARSEAHGAGTLESLVVVRGEVAIVVGKEASQRLKEGDAMTFEADVPHSYHNLGSTEALLYLVMSYVNLASF</sequence>
<dbReference type="InterPro" id="IPR013096">
    <property type="entry name" value="Cupin_2"/>
</dbReference>
<dbReference type="Pfam" id="PF07883">
    <property type="entry name" value="Cupin_2"/>
    <property type="match status" value="1"/>
</dbReference>
<dbReference type="AlphaFoldDB" id="B8EMC1"/>
<reference evidence="4 5" key="1">
    <citation type="journal article" date="2010" name="J. Bacteriol.">
        <title>Complete genome sequence of the aerobic facultative methanotroph Methylocella silvestris BL2.</title>
        <authorList>
            <person name="Chen Y."/>
            <person name="Crombie A."/>
            <person name="Rahman M.T."/>
            <person name="Dedysh S.N."/>
            <person name="Liesack W."/>
            <person name="Stott M.B."/>
            <person name="Alam M."/>
            <person name="Theisen A.R."/>
            <person name="Murrell J.C."/>
            <person name="Dunfield P.F."/>
        </authorList>
    </citation>
    <scope>NUCLEOTIDE SEQUENCE [LARGE SCALE GENOMIC DNA]</scope>
    <source>
        <strain evidence="5">DSM 15510 / CIP 108128 / LMG 27833 / NCIMB 13906 / BL2</strain>
    </source>
</reference>
<dbReference type="GO" id="GO:0003677">
    <property type="term" value="F:DNA binding"/>
    <property type="evidence" value="ECO:0007669"/>
    <property type="project" value="UniProtKB-KW"/>
</dbReference>
<organism evidence="4 5">
    <name type="scientific">Methylocella silvestris (strain DSM 15510 / CIP 108128 / LMG 27833 / NCIMB 13906 / BL2)</name>
    <dbReference type="NCBI Taxonomy" id="395965"/>
    <lineage>
        <taxon>Bacteria</taxon>
        <taxon>Pseudomonadati</taxon>
        <taxon>Pseudomonadota</taxon>
        <taxon>Alphaproteobacteria</taxon>
        <taxon>Hyphomicrobiales</taxon>
        <taxon>Beijerinckiaceae</taxon>
        <taxon>Methylocella</taxon>
    </lineage>
</organism>
<dbReference type="Pfam" id="PF01381">
    <property type="entry name" value="HTH_3"/>
    <property type="match status" value="1"/>
</dbReference>
<dbReference type="PROSITE" id="PS50943">
    <property type="entry name" value="HTH_CROC1"/>
    <property type="match status" value="1"/>
</dbReference>
<dbReference type="InterPro" id="IPR050807">
    <property type="entry name" value="TransReg_Diox_bact_type"/>
</dbReference>
<dbReference type="SUPFAM" id="SSF51182">
    <property type="entry name" value="RmlC-like cupins"/>
    <property type="match status" value="1"/>
</dbReference>
<dbReference type="InterPro" id="IPR011051">
    <property type="entry name" value="RmlC_Cupin_sf"/>
</dbReference>
<dbReference type="PANTHER" id="PTHR46797:SF1">
    <property type="entry name" value="METHYLPHOSPHONATE SYNTHASE"/>
    <property type="match status" value="1"/>
</dbReference>
<dbReference type="InterPro" id="IPR014710">
    <property type="entry name" value="RmlC-like_jellyroll"/>
</dbReference>
<dbReference type="GO" id="GO:0003700">
    <property type="term" value="F:DNA-binding transcription factor activity"/>
    <property type="evidence" value="ECO:0007669"/>
    <property type="project" value="TreeGrafter"/>
</dbReference>
<keyword evidence="1" id="KW-0238">DNA-binding</keyword>
<dbReference type="Proteomes" id="UP000002257">
    <property type="component" value="Chromosome"/>
</dbReference>
<evidence type="ECO:0000256" key="1">
    <source>
        <dbReference type="ARBA" id="ARBA00023125"/>
    </source>
</evidence>
<dbReference type="GO" id="GO:0005829">
    <property type="term" value="C:cytosol"/>
    <property type="evidence" value="ECO:0007669"/>
    <property type="project" value="TreeGrafter"/>
</dbReference>
<dbReference type="PANTHER" id="PTHR46797">
    <property type="entry name" value="HTH-TYPE TRANSCRIPTIONAL REGULATOR"/>
    <property type="match status" value="1"/>
</dbReference>
<protein>
    <submittedName>
        <fullName evidence="4">Transcriptional regulator, XRE family</fullName>
    </submittedName>
</protein>
<evidence type="ECO:0000313" key="4">
    <source>
        <dbReference type="EMBL" id="ACK52049.1"/>
    </source>
</evidence>
<dbReference type="EMBL" id="CP001280">
    <property type="protein sequence ID" value="ACK52049.1"/>
    <property type="molecule type" value="Genomic_DNA"/>
</dbReference>
<proteinExistence type="predicted"/>
<dbReference type="Gene3D" id="2.60.120.10">
    <property type="entry name" value="Jelly Rolls"/>
    <property type="match status" value="1"/>
</dbReference>
<dbReference type="InterPro" id="IPR010982">
    <property type="entry name" value="Lambda_DNA-bd_dom_sf"/>
</dbReference>
<evidence type="ECO:0000313" key="5">
    <source>
        <dbReference type="Proteomes" id="UP000002257"/>
    </source>
</evidence>
<evidence type="ECO:0000256" key="2">
    <source>
        <dbReference type="SAM" id="MobiDB-lite"/>
    </source>
</evidence>
<dbReference type="Gene3D" id="1.10.260.40">
    <property type="entry name" value="lambda repressor-like DNA-binding domains"/>
    <property type="match status" value="1"/>
</dbReference>
<dbReference type="HOGENOM" id="CLU_085376_5_0_5"/>
<dbReference type="eggNOG" id="COG1917">
    <property type="taxonomic scope" value="Bacteria"/>
</dbReference>
<feature type="region of interest" description="Disordered" evidence="2">
    <location>
        <begin position="1"/>
        <end position="20"/>
    </location>
</feature>
<accession>B8EMC1</accession>
<dbReference type="CDD" id="cd02209">
    <property type="entry name" value="cupin_XRE_C"/>
    <property type="match status" value="1"/>
</dbReference>